<dbReference type="Pfam" id="PF00872">
    <property type="entry name" value="Transposase_mut"/>
    <property type="match status" value="1"/>
</dbReference>
<name>A0ABR2HJ99_9EUKA</name>
<dbReference type="EMBL" id="JAPFFF010000028">
    <property type="protein sequence ID" value="KAK8847100.1"/>
    <property type="molecule type" value="Genomic_DNA"/>
</dbReference>
<evidence type="ECO:0008006" key="6">
    <source>
        <dbReference type="Google" id="ProtNLM"/>
    </source>
</evidence>
<comment type="caution">
    <text evidence="4">The sequence shown here is derived from an EMBL/GenBank/DDBJ whole genome shotgun (WGS) entry which is preliminary data.</text>
</comment>
<keyword evidence="1" id="KW-0815">Transposition</keyword>
<keyword evidence="2" id="KW-0238">DNA-binding</keyword>
<evidence type="ECO:0000313" key="5">
    <source>
        <dbReference type="Proteomes" id="UP001470230"/>
    </source>
</evidence>
<keyword evidence="5" id="KW-1185">Reference proteome</keyword>
<evidence type="ECO:0000256" key="1">
    <source>
        <dbReference type="ARBA" id="ARBA00022578"/>
    </source>
</evidence>
<proteinExistence type="predicted"/>
<protein>
    <recommendedName>
        <fullName evidence="6">MULE transposase domain-containing protein</fullName>
    </recommendedName>
</protein>
<dbReference type="InterPro" id="IPR001207">
    <property type="entry name" value="Transposase_mutator"/>
</dbReference>
<organism evidence="4 5">
    <name type="scientific">Tritrichomonas musculus</name>
    <dbReference type="NCBI Taxonomy" id="1915356"/>
    <lineage>
        <taxon>Eukaryota</taxon>
        <taxon>Metamonada</taxon>
        <taxon>Parabasalia</taxon>
        <taxon>Tritrichomonadida</taxon>
        <taxon>Tritrichomonadidae</taxon>
        <taxon>Tritrichomonas</taxon>
    </lineage>
</organism>
<reference evidence="4 5" key="1">
    <citation type="submission" date="2024-04" db="EMBL/GenBank/DDBJ databases">
        <title>Tritrichomonas musculus Genome.</title>
        <authorList>
            <person name="Alves-Ferreira E."/>
            <person name="Grigg M."/>
            <person name="Lorenzi H."/>
            <person name="Galac M."/>
        </authorList>
    </citation>
    <scope>NUCLEOTIDE SEQUENCE [LARGE SCALE GENOMIC DNA]</scope>
    <source>
        <strain evidence="4 5">EAF2021</strain>
    </source>
</reference>
<keyword evidence="3" id="KW-0233">DNA recombination</keyword>
<dbReference type="Proteomes" id="UP001470230">
    <property type="component" value="Unassembled WGS sequence"/>
</dbReference>
<gene>
    <name evidence="4" type="ORF">M9Y10_019680</name>
</gene>
<sequence>MDYTCCINIFDFTLITITFEDFNEKRQILAIGFLACRGEEYFVSFLNDVKEKLKKDIRIFIVDRWIGQKNALSIVFNNSTIVFCRIHLERNIRTTFGEYTQVGSLLHQLFKGTISKDKYLNELQKLIDSSKKPKREPTTLYSDVDSYNPSKLNDLHLRKHTTTNAQEGLFGTLKVRYGNDRLPLSDILTGIIGLYNAGFVNSIKTPPQSFKTMIYRGIHKSLDITF</sequence>
<evidence type="ECO:0000313" key="4">
    <source>
        <dbReference type="EMBL" id="KAK8847100.1"/>
    </source>
</evidence>
<evidence type="ECO:0000256" key="3">
    <source>
        <dbReference type="ARBA" id="ARBA00023172"/>
    </source>
</evidence>
<accession>A0ABR2HJ99</accession>
<evidence type="ECO:0000256" key="2">
    <source>
        <dbReference type="ARBA" id="ARBA00023125"/>
    </source>
</evidence>